<feature type="region of interest" description="Disordered" evidence="2">
    <location>
        <begin position="336"/>
        <end position="358"/>
    </location>
</feature>
<evidence type="ECO:0000256" key="3">
    <source>
        <dbReference type="SAM" id="SignalP"/>
    </source>
</evidence>
<evidence type="ECO:0000313" key="5">
    <source>
        <dbReference type="Proteomes" id="UP001620626"/>
    </source>
</evidence>
<feature type="signal peptide" evidence="3">
    <location>
        <begin position="1"/>
        <end position="23"/>
    </location>
</feature>
<reference evidence="4 5" key="1">
    <citation type="submission" date="2024-10" db="EMBL/GenBank/DDBJ databases">
        <authorList>
            <person name="Kim D."/>
        </authorList>
    </citation>
    <scope>NUCLEOTIDE SEQUENCE [LARGE SCALE GENOMIC DNA]</scope>
    <source>
        <strain evidence="4">BH-2024</strain>
    </source>
</reference>
<feature type="compositionally biased region" description="Basic and acidic residues" evidence="2">
    <location>
        <begin position="345"/>
        <end position="358"/>
    </location>
</feature>
<sequence>MLTIIACFVIIIVEILQFATVEANPTVEAKPKEVTISAYCTIEERYGRPQFPFPVYHHVWEHIKNCEQLGYVQQTEVKAVKDGIYYTFTFEPSQDFSAIDIAKENKCMDYQEEEDNELEGLLMKLQKAKKEMVESEKEYQKKLHDSESVELELPLRLKALLNAYDKGKKVSGSKAGGQTAFLNEYESNHKDFYDPLLEEKKPFEEKQRLYDIAKFILDAYINKTEEEKELVEFRKFYDENGKDEKLWELLKKYQETREATDECIKHCIQMSSIPEMGGFVKFTNEALKKNKKLCAIAKNELDMHIKKMEDDLAKPNHLVRLIRKVKETIQYFKEKWSHGPRNGKNSKDEKETGKEKKG</sequence>
<evidence type="ECO:0000256" key="1">
    <source>
        <dbReference type="SAM" id="Coils"/>
    </source>
</evidence>
<accession>A0ABD2IBS9</accession>
<comment type="caution">
    <text evidence="4">The sequence shown here is derived from an EMBL/GenBank/DDBJ whole genome shotgun (WGS) entry which is preliminary data.</text>
</comment>
<dbReference type="Proteomes" id="UP001620626">
    <property type="component" value="Unassembled WGS sequence"/>
</dbReference>
<evidence type="ECO:0000256" key="2">
    <source>
        <dbReference type="SAM" id="MobiDB-lite"/>
    </source>
</evidence>
<keyword evidence="3" id="KW-0732">Signal</keyword>
<keyword evidence="1" id="KW-0175">Coiled coil</keyword>
<organism evidence="4 5">
    <name type="scientific">Heterodera trifolii</name>
    <dbReference type="NCBI Taxonomy" id="157864"/>
    <lineage>
        <taxon>Eukaryota</taxon>
        <taxon>Metazoa</taxon>
        <taxon>Ecdysozoa</taxon>
        <taxon>Nematoda</taxon>
        <taxon>Chromadorea</taxon>
        <taxon>Rhabditida</taxon>
        <taxon>Tylenchina</taxon>
        <taxon>Tylenchomorpha</taxon>
        <taxon>Tylenchoidea</taxon>
        <taxon>Heteroderidae</taxon>
        <taxon>Heteroderinae</taxon>
        <taxon>Heterodera</taxon>
    </lineage>
</organism>
<feature type="coiled-coil region" evidence="1">
    <location>
        <begin position="111"/>
        <end position="145"/>
    </location>
</feature>
<dbReference type="AlphaFoldDB" id="A0ABD2IBS9"/>
<feature type="chain" id="PRO_5044840355" evidence="3">
    <location>
        <begin position="24"/>
        <end position="358"/>
    </location>
</feature>
<protein>
    <submittedName>
        <fullName evidence="4">Uncharacterized protein</fullName>
    </submittedName>
</protein>
<keyword evidence="5" id="KW-1185">Reference proteome</keyword>
<dbReference type="EMBL" id="JBICBT010001244">
    <property type="protein sequence ID" value="KAL3076731.1"/>
    <property type="molecule type" value="Genomic_DNA"/>
</dbReference>
<name>A0ABD2IBS9_9BILA</name>
<proteinExistence type="predicted"/>
<evidence type="ECO:0000313" key="4">
    <source>
        <dbReference type="EMBL" id="KAL3076731.1"/>
    </source>
</evidence>
<gene>
    <name evidence="4" type="ORF">niasHT_035972</name>
</gene>